<proteinExistence type="predicted"/>
<organism evidence="2 3">
    <name type="scientific">Pleurodeles waltl</name>
    <name type="common">Iberian ribbed newt</name>
    <dbReference type="NCBI Taxonomy" id="8319"/>
    <lineage>
        <taxon>Eukaryota</taxon>
        <taxon>Metazoa</taxon>
        <taxon>Chordata</taxon>
        <taxon>Craniata</taxon>
        <taxon>Vertebrata</taxon>
        <taxon>Euteleostomi</taxon>
        <taxon>Amphibia</taxon>
        <taxon>Batrachia</taxon>
        <taxon>Caudata</taxon>
        <taxon>Salamandroidea</taxon>
        <taxon>Salamandridae</taxon>
        <taxon>Pleurodelinae</taxon>
        <taxon>Pleurodeles</taxon>
    </lineage>
</organism>
<feature type="compositionally biased region" description="Gly residues" evidence="1">
    <location>
        <begin position="23"/>
        <end position="38"/>
    </location>
</feature>
<evidence type="ECO:0000313" key="3">
    <source>
        <dbReference type="Proteomes" id="UP001066276"/>
    </source>
</evidence>
<comment type="caution">
    <text evidence="2">The sequence shown here is derived from an EMBL/GenBank/DDBJ whole genome shotgun (WGS) entry which is preliminary data.</text>
</comment>
<protein>
    <submittedName>
        <fullName evidence="2">Uncharacterized protein</fullName>
    </submittedName>
</protein>
<dbReference type="AlphaFoldDB" id="A0AAV7UAS9"/>
<reference evidence="2" key="1">
    <citation type="journal article" date="2022" name="bioRxiv">
        <title>Sequencing and chromosome-scale assembly of the giantPleurodeles waltlgenome.</title>
        <authorList>
            <person name="Brown T."/>
            <person name="Elewa A."/>
            <person name="Iarovenko S."/>
            <person name="Subramanian E."/>
            <person name="Araus A.J."/>
            <person name="Petzold A."/>
            <person name="Susuki M."/>
            <person name="Suzuki K.-i.T."/>
            <person name="Hayashi T."/>
            <person name="Toyoda A."/>
            <person name="Oliveira C."/>
            <person name="Osipova E."/>
            <person name="Leigh N.D."/>
            <person name="Simon A."/>
            <person name="Yun M.H."/>
        </authorList>
    </citation>
    <scope>NUCLEOTIDE SEQUENCE</scope>
    <source>
        <strain evidence="2">20211129_DDA</strain>
        <tissue evidence="2">Liver</tissue>
    </source>
</reference>
<name>A0AAV7UAS9_PLEWA</name>
<dbReference type="EMBL" id="JANPWB010000005">
    <property type="protein sequence ID" value="KAJ1185968.1"/>
    <property type="molecule type" value="Genomic_DNA"/>
</dbReference>
<gene>
    <name evidence="2" type="ORF">NDU88_002753</name>
</gene>
<accession>A0AAV7UAS9</accession>
<sequence>MLLWPPPVGLERRRRTRRLPCGGEPGGRPASGGKGGLACGVPRSPWDLKSPATRRAPPSANGTEYLGLREDALGV</sequence>
<feature type="region of interest" description="Disordered" evidence="1">
    <location>
        <begin position="1"/>
        <end position="75"/>
    </location>
</feature>
<dbReference type="Proteomes" id="UP001066276">
    <property type="component" value="Chromosome 3_1"/>
</dbReference>
<evidence type="ECO:0000256" key="1">
    <source>
        <dbReference type="SAM" id="MobiDB-lite"/>
    </source>
</evidence>
<evidence type="ECO:0000313" key="2">
    <source>
        <dbReference type="EMBL" id="KAJ1185968.1"/>
    </source>
</evidence>
<keyword evidence="3" id="KW-1185">Reference proteome</keyword>